<name>A0A0H3LZD4_EHRRW</name>
<keyword evidence="1" id="KW-1133">Transmembrane helix</keyword>
<dbReference type="Proteomes" id="UP000001021">
    <property type="component" value="Chromosome"/>
</dbReference>
<dbReference type="KEGG" id="erw:ERWE_CDS_04840"/>
<reference evidence="2 3" key="1">
    <citation type="journal article" date="2006" name="J. Bacteriol.">
        <title>Comparative genomic analysis of three strains of Ehrlichia ruminantium reveals an active process of genome size plasticity.</title>
        <authorList>
            <person name="Frutos R."/>
            <person name="Viari A."/>
            <person name="Ferraz C."/>
            <person name="Morgat A."/>
            <person name="Eychenie S."/>
            <person name="Kandassami Y."/>
            <person name="Chantal I."/>
            <person name="Bensaid A."/>
            <person name="Coissac E."/>
            <person name="Vachiery N."/>
            <person name="Demaille J."/>
            <person name="Martinez D."/>
        </authorList>
    </citation>
    <scope>NUCLEOTIDE SEQUENCE [LARGE SCALE GENOMIC DNA]</scope>
    <source>
        <strain evidence="2 3">Welgevonden</strain>
    </source>
</reference>
<organism evidence="2 3">
    <name type="scientific">Ehrlichia ruminantium (strain Welgevonden)</name>
    <dbReference type="NCBI Taxonomy" id="254945"/>
    <lineage>
        <taxon>Bacteria</taxon>
        <taxon>Pseudomonadati</taxon>
        <taxon>Pseudomonadota</taxon>
        <taxon>Alphaproteobacteria</taxon>
        <taxon>Rickettsiales</taxon>
        <taxon>Anaplasmataceae</taxon>
        <taxon>Ehrlichia</taxon>
    </lineage>
</organism>
<accession>A0A0H3LZD4</accession>
<sequence length="136" mass="15407">MFMTTNQLMAFEYFAVALFILLTILIIIAIALEICNLTQQRKHITSSSNKEQTVIDPIALLGEVRNVKSHNAMILSMCKELRNITQNLLQEVNDIKQQQDIKSQEQPSNNINVSSLSVLSDTDLLSNNIEMAMRQL</sequence>
<dbReference type="HOGENOM" id="CLU_1872173_0_0_5"/>
<dbReference type="EMBL" id="CR925678">
    <property type="protein sequence ID" value="CAI26978.1"/>
    <property type="molecule type" value="Genomic_DNA"/>
</dbReference>
<evidence type="ECO:0000256" key="1">
    <source>
        <dbReference type="SAM" id="Phobius"/>
    </source>
</evidence>
<evidence type="ECO:0000313" key="2">
    <source>
        <dbReference type="EMBL" id="CAI26978.1"/>
    </source>
</evidence>
<keyword evidence="1" id="KW-0812">Transmembrane</keyword>
<proteinExistence type="predicted"/>
<feature type="transmembrane region" description="Helical" evidence="1">
    <location>
        <begin position="13"/>
        <end position="32"/>
    </location>
</feature>
<dbReference type="AlphaFoldDB" id="A0A0H3LZD4"/>
<evidence type="ECO:0000313" key="3">
    <source>
        <dbReference type="Proteomes" id="UP000001021"/>
    </source>
</evidence>
<gene>
    <name evidence="2" type="ordered locus">ERWE_CDS_04840</name>
</gene>
<protein>
    <submittedName>
        <fullName evidence="2">Uncharacterized protein</fullName>
    </submittedName>
</protein>
<keyword evidence="1" id="KW-0472">Membrane</keyword>
<keyword evidence="3" id="KW-1185">Reference proteome</keyword>